<feature type="transmembrane region" description="Helical" evidence="5">
    <location>
        <begin position="216"/>
        <end position="234"/>
    </location>
</feature>
<evidence type="ECO:0000256" key="4">
    <source>
        <dbReference type="ARBA" id="ARBA00023136"/>
    </source>
</evidence>
<feature type="transmembrane region" description="Helical" evidence="5">
    <location>
        <begin position="42"/>
        <end position="63"/>
    </location>
</feature>
<reference evidence="6 7" key="1">
    <citation type="submission" date="2020-08" db="EMBL/GenBank/DDBJ databases">
        <title>Description of novel Flavobacterium F-380 isolate.</title>
        <authorList>
            <person name="Saticioglu I.B."/>
            <person name="Duman M."/>
            <person name="Altun S."/>
        </authorList>
    </citation>
    <scope>NUCLEOTIDE SEQUENCE [LARGE SCALE GENOMIC DNA]</scope>
    <source>
        <strain evidence="6 7">F-380</strain>
    </source>
</reference>
<evidence type="ECO:0000256" key="2">
    <source>
        <dbReference type="ARBA" id="ARBA00022692"/>
    </source>
</evidence>
<feature type="transmembrane region" description="Helical" evidence="5">
    <location>
        <begin position="298"/>
        <end position="318"/>
    </location>
</feature>
<name>A0ABR7J5K8_9FLAO</name>
<keyword evidence="4 5" id="KW-0472">Membrane</keyword>
<feature type="transmembrane region" description="Helical" evidence="5">
    <location>
        <begin position="84"/>
        <end position="104"/>
    </location>
</feature>
<evidence type="ECO:0000256" key="3">
    <source>
        <dbReference type="ARBA" id="ARBA00022989"/>
    </source>
</evidence>
<evidence type="ECO:0000256" key="1">
    <source>
        <dbReference type="ARBA" id="ARBA00004141"/>
    </source>
</evidence>
<feature type="transmembrane region" description="Helical" evidence="5">
    <location>
        <begin position="12"/>
        <end position="30"/>
    </location>
</feature>
<keyword evidence="7" id="KW-1185">Reference proteome</keyword>
<dbReference type="InterPro" id="IPR000537">
    <property type="entry name" value="UbiA_prenyltransferase"/>
</dbReference>
<proteinExistence type="predicted"/>
<evidence type="ECO:0000256" key="5">
    <source>
        <dbReference type="SAM" id="Phobius"/>
    </source>
</evidence>
<protein>
    <submittedName>
        <fullName evidence="6">UbiA family prenyltransferase</fullName>
    </submittedName>
</protein>
<feature type="transmembrane region" description="Helical" evidence="5">
    <location>
        <begin position="135"/>
        <end position="157"/>
    </location>
</feature>
<dbReference type="Proteomes" id="UP000629963">
    <property type="component" value="Unassembled WGS sequence"/>
</dbReference>
<keyword evidence="2 5" id="KW-0812">Transmembrane</keyword>
<accession>A0ABR7J5K8</accession>
<dbReference type="RefSeq" id="WP_187009364.1">
    <property type="nucleotide sequence ID" value="NZ_JACRUI010000001.1"/>
</dbReference>
<dbReference type="Pfam" id="PF01040">
    <property type="entry name" value="UbiA"/>
    <property type="match status" value="1"/>
</dbReference>
<evidence type="ECO:0000313" key="6">
    <source>
        <dbReference type="EMBL" id="MBC5840811.1"/>
    </source>
</evidence>
<feature type="transmembrane region" description="Helical" evidence="5">
    <location>
        <begin position="240"/>
        <end position="259"/>
    </location>
</feature>
<sequence>MKYLALIRYNDWWLYKVPFLLTIAYSTFYLADICVENKTLEIIKIITYIVSAAIYVSIINDITDMKIDRLVGKKNLFLGLPKSIVYTILSLAVILQLIVIYKLLDNGQSVYWYIAAVVAYSLYSIPPIRLKENRYLSIIADTCGAHAFPSMFIVTYINSITLAPLAINWTLIIFIWSFSYGLRGIIYHQYKDKENDLYSGILTLSNSLPIKKLKRLVLLVFAMELGSFIYLLQILNSHIIYKWLTFYSLIIIVRTLIYSSKIIIALPSSKFYQILLAEFYEVFLPISLLLSFTNCDNIWLVIICQLLLFPKRIITIYNECIGYCKRLMFFLCKARI</sequence>
<comment type="caution">
    <text evidence="6">The sequence shown here is derived from an EMBL/GenBank/DDBJ whole genome shotgun (WGS) entry which is preliminary data.</text>
</comment>
<feature type="transmembrane region" description="Helical" evidence="5">
    <location>
        <begin position="163"/>
        <end position="182"/>
    </location>
</feature>
<dbReference type="EMBL" id="JACRUJ010000001">
    <property type="protein sequence ID" value="MBC5840811.1"/>
    <property type="molecule type" value="Genomic_DNA"/>
</dbReference>
<evidence type="ECO:0000313" key="7">
    <source>
        <dbReference type="Proteomes" id="UP000629963"/>
    </source>
</evidence>
<organism evidence="6 7">
    <name type="scientific">Flavobacterium kayseriense</name>
    <dbReference type="NCBI Taxonomy" id="2764714"/>
    <lineage>
        <taxon>Bacteria</taxon>
        <taxon>Pseudomonadati</taxon>
        <taxon>Bacteroidota</taxon>
        <taxon>Flavobacteriia</taxon>
        <taxon>Flavobacteriales</taxon>
        <taxon>Flavobacteriaceae</taxon>
        <taxon>Flavobacterium</taxon>
    </lineage>
</organism>
<feature type="transmembrane region" description="Helical" evidence="5">
    <location>
        <begin position="271"/>
        <end position="292"/>
    </location>
</feature>
<comment type="subcellular location">
    <subcellularLocation>
        <location evidence="1">Membrane</location>
        <topology evidence="1">Multi-pass membrane protein</topology>
    </subcellularLocation>
</comment>
<feature type="transmembrane region" description="Helical" evidence="5">
    <location>
        <begin position="110"/>
        <end position="128"/>
    </location>
</feature>
<gene>
    <name evidence="6" type="ORF">H8R23_05280</name>
</gene>
<keyword evidence="3 5" id="KW-1133">Transmembrane helix</keyword>